<comment type="cofactor">
    <cofactor evidence="6">
        <name>Zn(2+)</name>
        <dbReference type="ChEBI" id="CHEBI:29105"/>
    </cofactor>
    <text evidence="6">Binds 1 zinc ion per subunit.</text>
</comment>
<keyword evidence="5 6" id="KW-0482">Metalloprotease</keyword>
<dbReference type="CDD" id="cd07325">
    <property type="entry name" value="M48_Ste24p_like"/>
    <property type="match status" value="1"/>
</dbReference>
<gene>
    <name evidence="8" type="ORF">EAUS1353_LOCUS2990</name>
</gene>
<evidence type="ECO:0000256" key="1">
    <source>
        <dbReference type="ARBA" id="ARBA00022670"/>
    </source>
</evidence>
<organism evidence="8">
    <name type="scientific">Erythrolobus australicus</name>
    <dbReference type="NCBI Taxonomy" id="1077150"/>
    <lineage>
        <taxon>Eukaryota</taxon>
        <taxon>Rhodophyta</taxon>
        <taxon>Bangiophyceae</taxon>
        <taxon>Porphyridiales</taxon>
        <taxon>Porphyridiaceae</taxon>
        <taxon>Erythrolobus</taxon>
    </lineage>
</organism>
<evidence type="ECO:0000256" key="3">
    <source>
        <dbReference type="ARBA" id="ARBA00022801"/>
    </source>
</evidence>
<evidence type="ECO:0000259" key="7">
    <source>
        <dbReference type="Pfam" id="PF01435"/>
    </source>
</evidence>
<keyword evidence="3 6" id="KW-0378">Hydrolase</keyword>
<evidence type="ECO:0000313" key="8">
    <source>
        <dbReference type="EMBL" id="CAD9241250.1"/>
    </source>
</evidence>
<keyword evidence="2" id="KW-0479">Metal-binding</keyword>
<keyword evidence="4 6" id="KW-0862">Zinc</keyword>
<dbReference type="AlphaFoldDB" id="A0A7S1TNK2"/>
<dbReference type="Pfam" id="PF01435">
    <property type="entry name" value="Peptidase_M48"/>
    <property type="match status" value="1"/>
</dbReference>
<accession>A0A7S1TNK2</accession>
<dbReference type="GO" id="GO:0004222">
    <property type="term" value="F:metalloendopeptidase activity"/>
    <property type="evidence" value="ECO:0007669"/>
    <property type="project" value="InterPro"/>
</dbReference>
<comment type="similarity">
    <text evidence="6">Belongs to the peptidase M48 family.</text>
</comment>
<evidence type="ECO:0000256" key="4">
    <source>
        <dbReference type="ARBA" id="ARBA00022833"/>
    </source>
</evidence>
<evidence type="ECO:0000256" key="2">
    <source>
        <dbReference type="ARBA" id="ARBA00022723"/>
    </source>
</evidence>
<dbReference type="GO" id="GO:0006508">
    <property type="term" value="P:proteolysis"/>
    <property type="evidence" value="ECO:0007669"/>
    <property type="project" value="UniProtKB-KW"/>
</dbReference>
<reference evidence="8" key="1">
    <citation type="submission" date="2021-01" db="EMBL/GenBank/DDBJ databases">
        <authorList>
            <person name="Corre E."/>
            <person name="Pelletier E."/>
            <person name="Niang G."/>
            <person name="Scheremetjew M."/>
            <person name="Finn R."/>
            <person name="Kale V."/>
            <person name="Holt S."/>
            <person name="Cochrane G."/>
            <person name="Meng A."/>
            <person name="Brown T."/>
            <person name="Cohen L."/>
        </authorList>
    </citation>
    <scope>NUCLEOTIDE SEQUENCE</scope>
    <source>
        <strain evidence="8">CCMP3124</strain>
    </source>
</reference>
<feature type="domain" description="Peptidase M48" evidence="7">
    <location>
        <begin position="129"/>
        <end position="322"/>
    </location>
</feature>
<evidence type="ECO:0000256" key="5">
    <source>
        <dbReference type="ARBA" id="ARBA00023049"/>
    </source>
</evidence>
<sequence>MAFVGGIQWRGEEARHANARWCVRRLAAGVPERACRGAAAVWGTRMSAMGAQAEAGSAAATAAVRKRFVALKADAFRHPVDVQATRILRSLFVLEFALRRMLAVVEYAFYLDNLSSSVLVSDRQLPEVHTLLKDACEILCIEEVPQLYIRSNPVPNAYTMAFQGKQPSIVVHSSLVDMLSPAELQAVIAHELGHLKCEHGVWVTMANLVMLFTQTFGGTLAARLTDAMNLALMQWLRAAELTCDRAALLVAQDPNVVVSVLMKLSGGAVNNLSSQLNVKEYIRQVEMFETASKNPLGRLFRRGMTEGLSHPLPVLRVKELVQYSKSSEYKALIGSTATTR</sequence>
<proteinExistence type="inferred from homology"/>
<dbReference type="InterPro" id="IPR001915">
    <property type="entry name" value="Peptidase_M48"/>
</dbReference>
<dbReference type="PANTHER" id="PTHR10120">
    <property type="entry name" value="CAAX PRENYL PROTEASE 1"/>
    <property type="match status" value="1"/>
</dbReference>
<dbReference type="EMBL" id="HBGI01004642">
    <property type="protein sequence ID" value="CAD9241250.1"/>
    <property type="molecule type" value="Transcribed_RNA"/>
</dbReference>
<keyword evidence="1 6" id="KW-0645">Protease</keyword>
<name>A0A7S1TNK2_9RHOD</name>
<evidence type="ECO:0000256" key="6">
    <source>
        <dbReference type="RuleBase" id="RU003983"/>
    </source>
</evidence>
<dbReference type="GO" id="GO:0046872">
    <property type="term" value="F:metal ion binding"/>
    <property type="evidence" value="ECO:0007669"/>
    <property type="project" value="UniProtKB-KW"/>
</dbReference>
<protein>
    <recommendedName>
        <fullName evidence="7">Peptidase M48 domain-containing protein</fullName>
    </recommendedName>
</protein>
<dbReference type="FunFam" id="3.30.2010.10:FF:000007">
    <property type="entry name" value="Peptidase M48 family protein"/>
    <property type="match status" value="1"/>
</dbReference>
<dbReference type="Gene3D" id="3.30.2010.10">
    <property type="entry name" value="Metalloproteases ('zincins'), catalytic domain"/>
    <property type="match status" value="1"/>
</dbReference>